<dbReference type="Proteomes" id="UP000317982">
    <property type="component" value="Unassembled WGS sequence"/>
</dbReference>
<dbReference type="Gene3D" id="3.30.565.10">
    <property type="entry name" value="Histidine kinase-like ATPase, C-terminal domain"/>
    <property type="match status" value="1"/>
</dbReference>
<dbReference type="CDD" id="cd16936">
    <property type="entry name" value="HATPase_RsbW-like"/>
    <property type="match status" value="1"/>
</dbReference>
<dbReference type="EMBL" id="VIRS01000056">
    <property type="protein sequence ID" value="TQS39796.1"/>
    <property type="molecule type" value="Genomic_DNA"/>
</dbReference>
<dbReference type="PANTHER" id="PTHR35526">
    <property type="entry name" value="ANTI-SIGMA-F FACTOR RSBW-RELATED"/>
    <property type="match status" value="1"/>
</dbReference>
<name>A0A545AEN8_9ACTN</name>
<accession>A0A545AEN8</accession>
<dbReference type="InterPro" id="IPR050267">
    <property type="entry name" value="Anti-sigma-factor_SerPK"/>
</dbReference>
<comment type="caution">
    <text evidence="1">The sequence shown here is derived from an EMBL/GenBank/DDBJ whole genome shotgun (WGS) entry which is preliminary data.</text>
</comment>
<organism evidence="1 2">
    <name type="scientific">Cryptosporangium phraense</name>
    <dbReference type="NCBI Taxonomy" id="2593070"/>
    <lineage>
        <taxon>Bacteria</taxon>
        <taxon>Bacillati</taxon>
        <taxon>Actinomycetota</taxon>
        <taxon>Actinomycetes</taxon>
        <taxon>Cryptosporangiales</taxon>
        <taxon>Cryptosporangiaceae</taxon>
        <taxon>Cryptosporangium</taxon>
    </lineage>
</organism>
<evidence type="ECO:0000313" key="2">
    <source>
        <dbReference type="Proteomes" id="UP000317982"/>
    </source>
</evidence>
<dbReference type="SUPFAM" id="SSF55874">
    <property type="entry name" value="ATPase domain of HSP90 chaperone/DNA topoisomerase II/histidine kinase"/>
    <property type="match status" value="1"/>
</dbReference>
<dbReference type="InParanoid" id="A0A545AEN8"/>
<dbReference type="OrthoDB" id="4327509at2"/>
<sequence length="98" mass="10347">MTRDACARWSLIHIADATCLVATELVDNAAVHARTDLVLTLLYRAHLLHIAVSDQSATPGRAGGAGNGLRIIEEFASGWGIIPLPDGKVTWATLSIAS</sequence>
<proteinExistence type="predicted"/>
<dbReference type="AlphaFoldDB" id="A0A545AEN8"/>
<gene>
    <name evidence="1" type="ORF">FL583_38150</name>
</gene>
<dbReference type="InterPro" id="IPR036890">
    <property type="entry name" value="HATPase_C_sf"/>
</dbReference>
<dbReference type="RefSeq" id="WP_142709793.1">
    <property type="nucleotide sequence ID" value="NZ_VIRS01000056.1"/>
</dbReference>
<reference evidence="1 2" key="1">
    <citation type="submission" date="2019-07" db="EMBL/GenBank/DDBJ databases">
        <title>Cryptosporangium phraense sp. nov., isolated from plant litter.</title>
        <authorList>
            <person name="Suriyachadkun C."/>
        </authorList>
    </citation>
    <scope>NUCLEOTIDE SEQUENCE [LARGE SCALE GENOMIC DNA]</scope>
    <source>
        <strain evidence="1 2">A-T 5661</strain>
    </source>
</reference>
<evidence type="ECO:0000313" key="1">
    <source>
        <dbReference type="EMBL" id="TQS39796.1"/>
    </source>
</evidence>
<keyword evidence="1" id="KW-0547">Nucleotide-binding</keyword>
<keyword evidence="2" id="KW-1185">Reference proteome</keyword>
<dbReference type="GO" id="GO:0005524">
    <property type="term" value="F:ATP binding"/>
    <property type="evidence" value="ECO:0007669"/>
    <property type="project" value="UniProtKB-KW"/>
</dbReference>
<protein>
    <submittedName>
        <fullName evidence="1">ATP-binding protein</fullName>
    </submittedName>
</protein>
<keyword evidence="1" id="KW-0067">ATP-binding</keyword>
<dbReference type="PANTHER" id="PTHR35526:SF3">
    <property type="entry name" value="ANTI-SIGMA-F FACTOR RSBW"/>
    <property type="match status" value="1"/>
</dbReference>